<reference evidence="2" key="1">
    <citation type="submission" date="2022-08" db="EMBL/GenBank/DDBJ databases">
        <title>A Global Phylogenomic Analysis of the Shiitake Genus Lentinula.</title>
        <authorList>
            <consortium name="DOE Joint Genome Institute"/>
            <person name="Sierra-Patev S."/>
            <person name="Min B."/>
            <person name="Naranjo-Ortiz M."/>
            <person name="Looney B."/>
            <person name="Konkel Z."/>
            <person name="Slot J.C."/>
            <person name="Sakamoto Y."/>
            <person name="Steenwyk J.L."/>
            <person name="Rokas A."/>
            <person name="Carro J."/>
            <person name="Camarero S."/>
            <person name="Ferreira P."/>
            <person name="Molpeceres G."/>
            <person name="Ruiz-Duenas F.J."/>
            <person name="Serrano A."/>
            <person name="Henrissat B."/>
            <person name="Drula E."/>
            <person name="Hughes K.W."/>
            <person name="Mata J.L."/>
            <person name="Ishikawa N.K."/>
            <person name="Vargas-Isla R."/>
            <person name="Ushijima S."/>
            <person name="Smith C.A."/>
            <person name="Ahrendt S."/>
            <person name="Andreopoulos W."/>
            <person name="He G."/>
            <person name="Labutti K."/>
            <person name="Lipzen A."/>
            <person name="Ng V."/>
            <person name="Riley R."/>
            <person name="Sandor L."/>
            <person name="Barry K."/>
            <person name="Martinez A.T."/>
            <person name="Xiao Y."/>
            <person name="Gibbons J.G."/>
            <person name="Terashima K."/>
            <person name="Grigoriev I.V."/>
            <person name="Hibbett D.S."/>
        </authorList>
    </citation>
    <scope>NUCLEOTIDE SEQUENCE</scope>
    <source>
        <strain evidence="2">RHP3577 ss4</strain>
    </source>
</reference>
<organism evidence="2 3">
    <name type="scientific">Lentinula lateritia</name>
    <dbReference type="NCBI Taxonomy" id="40482"/>
    <lineage>
        <taxon>Eukaryota</taxon>
        <taxon>Fungi</taxon>
        <taxon>Dikarya</taxon>
        <taxon>Basidiomycota</taxon>
        <taxon>Agaricomycotina</taxon>
        <taxon>Agaricomycetes</taxon>
        <taxon>Agaricomycetidae</taxon>
        <taxon>Agaricales</taxon>
        <taxon>Marasmiineae</taxon>
        <taxon>Omphalotaceae</taxon>
        <taxon>Lentinula</taxon>
    </lineage>
</organism>
<evidence type="ECO:0000313" key="3">
    <source>
        <dbReference type="Proteomes" id="UP001150217"/>
    </source>
</evidence>
<gene>
    <name evidence="2" type="ORF">C8R41DRAFT_549769</name>
</gene>
<proteinExistence type="predicted"/>
<accession>A0ABQ8VB19</accession>
<evidence type="ECO:0000313" key="2">
    <source>
        <dbReference type="EMBL" id="KAJ4475141.1"/>
    </source>
</evidence>
<protein>
    <submittedName>
        <fullName evidence="2">Uncharacterized protein</fullName>
    </submittedName>
</protein>
<sequence>MPYCLKSSKEGLRKQKNARSYQLISFLLSMCLPRHNPIAQNDNAKTQLETSLCKTEWYKSLSYSWKPSSEMDAFTALASYFAASPLEDTQIETTSLPADEESGSGANSSCVIA</sequence>
<feature type="region of interest" description="Disordered" evidence="1">
    <location>
        <begin position="91"/>
        <end position="113"/>
    </location>
</feature>
<keyword evidence="3" id="KW-1185">Reference proteome</keyword>
<dbReference type="Proteomes" id="UP001150217">
    <property type="component" value="Unassembled WGS sequence"/>
</dbReference>
<feature type="compositionally biased region" description="Polar residues" evidence="1">
    <location>
        <begin position="104"/>
        <end position="113"/>
    </location>
</feature>
<comment type="caution">
    <text evidence="2">The sequence shown here is derived from an EMBL/GenBank/DDBJ whole genome shotgun (WGS) entry which is preliminary data.</text>
</comment>
<dbReference type="EMBL" id="JANVFT010000075">
    <property type="protein sequence ID" value="KAJ4475141.1"/>
    <property type="molecule type" value="Genomic_DNA"/>
</dbReference>
<name>A0ABQ8VB19_9AGAR</name>
<evidence type="ECO:0000256" key="1">
    <source>
        <dbReference type="SAM" id="MobiDB-lite"/>
    </source>
</evidence>